<sequence>MFTRLSLRLRIFLFFCLLAAGGAALAGGALWFGWSRAETTLPTAPFITSFIMFAFLNTGLAVAVWLLFDENVAKPINKLSADLRLRAHSGIDGPVDTDAARYLGDLAPAAGALSRTLNASMMDTATQVAHETQRLKSESERLTALLTEIPIATILLNPAHEIVLYDGQAADVLSQIAPPRLKAPLSDYFDLTTLTDAIAQLSPDISEVPFKLGDKKAERVFDAQVKTLGDGGHMILIDVQAIASQLLKARPLVFDFELMNVAETKEIRDTPLRDLCFVPFDTETTGLSVENDAIIQIGGVRILNGQIIDGETFDSFVHPGRKIPPGSTLVHGISDDDVTDAPDIATAGRAFHHFARDAILVAHNAPFDIGLLRKSEAEMGVEWNHPVLDTVLLSAVIFGVTEEHSLDALCDRLAITIPAELRHTAYGDAHATGAALVKLLPLLEGRGVNTFGQLIEETRKHSRLLHDLND</sequence>
<dbReference type="Gene3D" id="3.30.420.10">
    <property type="entry name" value="Ribonuclease H-like superfamily/Ribonuclease H"/>
    <property type="match status" value="1"/>
</dbReference>
<comment type="catalytic activity">
    <reaction evidence="4">
        <text>DNA(n) + a 2'-deoxyribonucleoside 5'-triphosphate = DNA(n+1) + diphosphate</text>
        <dbReference type="Rhea" id="RHEA:22508"/>
        <dbReference type="Rhea" id="RHEA-COMP:17339"/>
        <dbReference type="Rhea" id="RHEA-COMP:17340"/>
        <dbReference type="ChEBI" id="CHEBI:33019"/>
        <dbReference type="ChEBI" id="CHEBI:61560"/>
        <dbReference type="ChEBI" id="CHEBI:173112"/>
        <dbReference type="EC" id="2.7.7.7"/>
    </reaction>
</comment>
<evidence type="ECO:0000256" key="1">
    <source>
        <dbReference type="ARBA" id="ARBA00012417"/>
    </source>
</evidence>
<dbReference type="SUPFAM" id="SSF53098">
    <property type="entry name" value="Ribonuclease H-like"/>
    <property type="match status" value="1"/>
</dbReference>
<keyword evidence="7" id="KW-0378">Hydrolase</keyword>
<evidence type="ECO:0000256" key="2">
    <source>
        <dbReference type="ARBA" id="ARBA00025483"/>
    </source>
</evidence>
<dbReference type="SMART" id="SM00479">
    <property type="entry name" value="EXOIII"/>
    <property type="match status" value="1"/>
</dbReference>
<feature type="transmembrane region" description="Helical" evidence="5">
    <location>
        <begin position="12"/>
        <end position="34"/>
    </location>
</feature>
<dbReference type="Pfam" id="PF00929">
    <property type="entry name" value="RNase_T"/>
    <property type="match status" value="1"/>
</dbReference>
<dbReference type="InterPro" id="IPR036397">
    <property type="entry name" value="RNaseH_sf"/>
</dbReference>
<dbReference type="STRING" id="83219.PM02_16300"/>
<evidence type="ECO:0000256" key="3">
    <source>
        <dbReference type="ARBA" id="ARBA00026073"/>
    </source>
</evidence>
<dbReference type="PANTHER" id="PTHR30231:SF41">
    <property type="entry name" value="DNA POLYMERASE III SUBUNIT EPSILON"/>
    <property type="match status" value="1"/>
</dbReference>
<keyword evidence="7" id="KW-0540">Nuclease</keyword>
<dbReference type="AlphaFoldDB" id="A0A061SRS0"/>
<dbReference type="InterPro" id="IPR006054">
    <property type="entry name" value="DnaQ"/>
</dbReference>
<evidence type="ECO:0000313" key="7">
    <source>
        <dbReference type="EMBL" id="KAJ01945.1"/>
    </source>
</evidence>
<dbReference type="GO" id="GO:0005829">
    <property type="term" value="C:cytosol"/>
    <property type="evidence" value="ECO:0007669"/>
    <property type="project" value="TreeGrafter"/>
</dbReference>
<comment type="subunit">
    <text evidence="3">DNA polymerase III contains a core (composed of alpha, epsilon and theta chains) that associates with a tau subunit. This core dimerizes to form the POLIII' complex. PolIII' associates with the gamma complex (composed of gamma, delta, delta', psi and chi chains) and with the beta chain to form the complete DNA polymerase III complex.</text>
</comment>
<proteinExistence type="predicted"/>
<dbReference type="NCBIfam" id="TIGR00573">
    <property type="entry name" value="dnaq"/>
    <property type="match status" value="1"/>
</dbReference>
<dbReference type="GO" id="GO:0003887">
    <property type="term" value="F:DNA-directed DNA polymerase activity"/>
    <property type="evidence" value="ECO:0007669"/>
    <property type="project" value="UniProtKB-EC"/>
</dbReference>
<keyword evidence="5" id="KW-1133">Transmembrane helix</keyword>
<dbReference type="InterPro" id="IPR012337">
    <property type="entry name" value="RNaseH-like_sf"/>
</dbReference>
<evidence type="ECO:0000256" key="4">
    <source>
        <dbReference type="ARBA" id="ARBA00049244"/>
    </source>
</evidence>
<comment type="function">
    <text evidence="2">DNA polymerase III is a complex, multichain enzyme responsible for most of the replicative synthesis in bacteria. The epsilon subunit contain the editing function and is a proofreading 3'-5' exonuclease.</text>
</comment>
<keyword evidence="8" id="KW-1185">Reference proteome</keyword>
<dbReference type="FunFam" id="3.30.420.10:FF:000045">
    <property type="entry name" value="3'-5' exonuclease DinG"/>
    <property type="match status" value="1"/>
</dbReference>
<dbReference type="Proteomes" id="UP000027337">
    <property type="component" value="Unassembled WGS sequence"/>
</dbReference>
<keyword evidence="5" id="KW-0812">Transmembrane</keyword>
<evidence type="ECO:0000313" key="8">
    <source>
        <dbReference type="Proteomes" id="UP000027337"/>
    </source>
</evidence>
<feature type="domain" description="Exonuclease" evidence="6">
    <location>
        <begin position="276"/>
        <end position="445"/>
    </location>
</feature>
<dbReference type="EMBL" id="JEMU01000016">
    <property type="protein sequence ID" value="KAJ01945.1"/>
    <property type="molecule type" value="Genomic_DNA"/>
</dbReference>
<protein>
    <recommendedName>
        <fullName evidence="1">DNA-directed DNA polymerase</fullName>
        <ecNumber evidence="1">2.7.7.7</ecNumber>
    </recommendedName>
</protein>
<dbReference type="GO" id="GO:0045004">
    <property type="term" value="P:DNA replication proofreading"/>
    <property type="evidence" value="ECO:0007669"/>
    <property type="project" value="TreeGrafter"/>
</dbReference>
<gene>
    <name evidence="7" type="ORF">PM02_16300</name>
</gene>
<dbReference type="PANTHER" id="PTHR30231">
    <property type="entry name" value="DNA POLYMERASE III SUBUNIT EPSILON"/>
    <property type="match status" value="1"/>
</dbReference>
<dbReference type="CDD" id="cd06127">
    <property type="entry name" value="DEDDh"/>
    <property type="match status" value="1"/>
</dbReference>
<dbReference type="eggNOG" id="COG2176">
    <property type="taxonomic scope" value="Bacteria"/>
</dbReference>
<accession>A0A061SRS0</accession>
<evidence type="ECO:0000256" key="5">
    <source>
        <dbReference type="SAM" id="Phobius"/>
    </source>
</evidence>
<evidence type="ECO:0000259" key="6">
    <source>
        <dbReference type="SMART" id="SM00479"/>
    </source>
</evidence>
<name>A0A061SRS0_9RHOB</name>
<keyword evidence="5" id="KW-0472">Membrane</keyword>
<organism evidence="7 8">
    <name type="scientific">Sulfitobacter mediterraneus</name>
    <dbReference type="NCBI Taxonomy" id="83219"/>
    <lineage>
        <taxon>Bacteria</taxon>
        <taxon>Pseudomonadati</taxon>
        <taxon>Pseudomonadota</taxon>
        <taxon>Alphaproteobacteria</taxon>
        <taxon>Rhodobacterales</taxon>
        <taxon>Roseobacteraceae</taxon>
        <taxon>Sulfitobacter</taxon>
    </lineage>
</organism>
<comment type="caution">
    <text evidence="7">The sequence shown here is derived from an EMBL/GenBank/DDBJ whole genome shotgun (WGS) entry which is preliminary data.</text>
</comment>
<reference evidence="7 8" key="1">
    <citation type="journal article" date="2014" name="Genome Announc.">
        <title>Draft Genome Sequences of Two Isolates of the Roseobacter Group, Sulfitobacter sp. Strains 3SOLIMAR09 and 1FIGIMAR09, from Harbors of Mallorca Island (Mediterranean Sea).</title>
        <authorList>
            <person name="Mas-Llado M."/>
            <person name="Pina-Villalonga J.M."/>
            <person name="Brunet-Galmes I."/>
            <person name="Nogales B."/>
            <person name="Bosch R."/>
        </authorList>
    </citation>
    <scope>NUCLEOTIDE SEQUENCE [LARGE SCALE GENOMIC DNA]</scope>
    <source>
        <strain evidence="7 8">1FIGIMAR09</strain>
    </source>
</reference>
<dbReference type="InterPro" id="IPR013520">
    <property type="entry name" value="Ribonucl_H"/>
</dbReference>
<keyword evidence="7" id="KW-0269">Exonuclease</keyword>
<dbReference type="GO" id="GO:0003677">
    <property type="term" value="F:DNA binding"/>
    <property type="evidence" value="ECO:0007669"/>
    <property type="project" value="InterPro"/>
</dbReference>
<feature type="transmembrane region" description="Helical" evidence="5">
    <location>
        <begin position="46"/>
        <end position="68"/>
    </location>
</feature>
<dbReference type="GO" id="GO:0008408">
    <property type="term" value="F:3'-5' exonuclease activity"/>
    <property type="evidence" value="ECO:0007669"/>
    <property type="project" value="TreeGrafter"/>
</dbReference>
<dbReference type="RefSeq" id="WP_037910480.1">
    <property type="nucleotide sequence ID" value="NZ_JEMU01000016.1"/>
</dbReference>
<dbReference type="EC" id="2.7.7.7" evidence="1"/>